<keyword evidence="2" id="KW-1185">Reference proteome</keyword>
<reference evidence="1 2" key="1">
    <citation type="submission" date="2017-06" db="EMBL/GenBank/DDBJ databases">
        <title>Genome sequencing of cyanobaciteial culture collection at National Institute for Environmental Studies (NIES).</title>
        <authorList>
            <person name="Hirose Y."/>
            <person name="Shimura Y."/>
            <person name="Fujisawa T."/>
            <person name="Nakamura Y."/>
            <person name="Kawachi M."/>
        </authorList>
    </citation>
    <scope>NUCLEOTIDE SEQUENCE [LARGE SCALE GENOMIC DNA]</scope>
    <source>
        <strain evidence="1 2">NIES-37</strain>
    </source>
</reference>
<sequence>MRGLTINSMLIPSKDKTLISLLFIGEPMTVTQISAQELFRAAYENRYTWDKDFPGYTADITFRHDGQVTTAKVIVNANLKAEVSDVENEEAKQAIHHQAWEIAIHRVRRSFEDTHGANSFSYGATEENGAVEILVGGKAEGDKYKVRNNEVSHVHRLIHGTFVTIDTFSSHQTGEGYLSHTYDSVYHDPATGQQKGGRSEFTDEYEKVGKYFILNRREIKTETAGEITTQEFIFSNIKLLEPVAAE</sequence>
<dbReference type="EMBL" id="AP018248">
    <property type="protein sequence ID" value="BAY96767.1"/>
    <property type="molecule type" value="Genomic_DNA"/>
</dbReference>
<evidence type="ECO:0000313" key="1">
    <source>
        <dbReference type="EMBL" id="BAY96767.1"/>
    </source>
</evidence>
<dbReference type="InterPro" id="IPR021809">
    <property type="entry name" value="DUF3386"/>
</dbReference>
<dbReference type="Pfam" id="PF11866">
    <property type="entry name" value="DUF3386"/>
    <property type="match status" value="1"/>
</dbReference>
<dbReference type="AlphaFoldDB" id="A0A1Z4MTH5"/>
<organism evidence="1 2">
    <name type="scientific">Tolypothrix tenuis PCC 7101</name>
    <dbReference type="NCBI Taxonomy" id="231146"/>
    <lineage>
        <taxon>Bacteria</taxon>
        <taxon>Bacillati</taxon>
        <taxon>Cyanobacteriota</taxon>
        <taxon>Cyanophyceae</taxon>
        <taxon>Nostocales</taxon>
        <taxon>Tolypothrichaceae</taxon>
        <taxon>Tolypothrix</taxon>
    </lineage>
</organism>
<proteinExistence type="predicted"/>
<protein>
    <recommendedName>
        <fullName evidence="3">DUF3386 domain-containing protein</fullName>
    </recommendedName>
</protein>
<dbReference type="Proteomes" id="UP000218785">
    <property type="component" value="Chromosome"/>
</dbReference>
<name>A0A1Z4MTH5_9CYAN</name>
<gene>
    <name evidence="1" type="ORF">NIES37_07040</name>
</gene>
<dbReference type="KEGG" id="ttq:NIES37_07040"/>
<evidence type="ECO:0000313" key="2">
    <source>
        <dbReference type="Proteomes" id="UP000218785"/>
    </source>
</evidence>
<evidence type="ECO:0008006" key="3">
    <source>
        <dbReference type="Google" id="ProtNLM"/>
    </source>
</evidence>
<accession>A0A1Z4MTH5</accession>